<dbReference type="AlphaFoldDB" id="A0A3N9U6U8"/>
<feature type="compositionally biased region" description="Low complexity" evidence="1">
    <location>
        <begin position="120"/>
        <end position="146"/>
    </location>
</feature>
<keyword evidence="3" id="KW-1185">Reference proteome</keyword>
<dbReference type="Proteomes" id="UP000274033">
    <property type="component" value="Unassembled WGS sequence"/>
</dbReference>
<dbReference type="InterPro" id="IPR008983">
    <property type="entry name" value="Tumour_necrosis_fac-like_dom"/>
</dbReference>
<proteinExistence type="predicted"/>
<organism evidence="2 3">
    <name type="scientific">Lysinibacillus composti</name>
    <dbReference type="NCBI Taxonomy" id="720633"/>
    <lineage>
        <taxon>Bacteria</taxon>
        <taxon>Bacillati</taxon>
        <taxon>Bacillota</taxon>
        <taxon>Bacilli</taxon>
        <taxon>Bacillales</taxon>
        <taxon>Bacillaceae</taxon>
        <taxon>Lysinibacillus</taxon>
    </lineage>
</organism>
<sequence length="333" mass="37376">MYQSMSEIKKQQRIINRKIKKLMELHEEQCLQCADGDSELMEDLKSQIYYLNRKLKKLLEIQERHNQYWPNDDDQKQHDSKSEEKKDHEDKKEHKEEETKLELESSSKTESSPKMESSSKSESNPNMESCLKAESSSKSESSSEMDSCSKIELSTKPELELKPVPDIALKPAIELKDEEYNGDGHPHDHSHNHSHDHPKPEPPQSNHHQLFGFAYTQKGSDKGGIVKFQIAGPLHEDVSLTSKGLKVNKSGVYQINYSVALHAMVQTNIPASFELQVNDSISIAASLTQSSISGPLSISVLFSLLRGDVVELVAQLPAGVVYTSANLQILQVG</sequence>
<feature type="compositionally biased region" description="Basic and acidic residues" evidence="1">
    <location>
        <begin position="73"/>
        <end position="119"/>
    </location>
</feature>
<dbReference type="Gene3D" id="2.60.120.40">
    <property type="match status" value="1"/>
</dbReference>
<feature type="region of interest" description="Disordered" evidence="1">
    <location>
        <begin position="66"/>
        <end position="151"/>
    </location>
</feature>
<feature type="region of interest" description="Disordered" evidence="1">
    <location>
        <begin position="178"/>
        <end position="208"/>
    </location>
</feature>
<feature type="compositionally biased region" description="Basic and acidic residues" evidence="1">
    <location>
        <begin position="178"/>
        <end position="200"/>
    </location>
</feature>
<evidence type="ECO:0000313" key="2">
    <source>
        <dbReference type="EMBL" id="RQW72317.1"/>
    </source>
</evidence>
<dbReference type="EMBL" id="RRCT01000028">
    <property type="protein sequence ID" value="RQW72317.1"/>
    <property type="molecule type" value="Genomic_DNA"/>
</dbReference>
<accession>A0A3N9U6U8</accession>
<evidence type="ECO:0000313" key="3">
    <source>
        <dbReference type="Proteomes" id="UP000274033"/>
    </source>
</evidence>
<dbReference type="OrthoDB" id="2455738at2"/>
<reference evidence="2 3" key="1">
    <citation type="journal article" date="2013" name="J. Microbiol.">
        <title>Lysinibacillus chungkukjangi sp. nov., isolated from Chungkukjang, Korean fermented soybean food.</title>
        <authorList>
            <person name="Kim S.J."/>
            <person name="Jang Y.H."/>
            <person name="Hamada M."/>
            <person name="Ahn J.H."/>
            <person name="Weon H.Y."/>
            <person name="Suzuki K."/>
            <person name="Whang K.S."/>
            <person name="Kwon S.W."/>
        </authorList>
    </citation>
    <scope>NUCLEOTIDE SEQUENCE [LARGE SCALE GENOMIC DNA]</scope>
    <source>
        <strain evidence="2 3">MCCC 1A12701</strain>
    </source>
</reference>
<protein>
    <submittedName>
        <fullName evidence="2">Uncharacterized protein</fullName>
    </submittedName>
</protein>
<dbReference type="RefSeq" id="WP_124766800.1">
    <property type="nucleotide sequence ID" value="NZ_JAFBDY010000029.1"/>
</dbReference>
<comment type="caution">
    <text evidence="2">The sequence shown here is derived from an EMBL/GenBank/DDBJ whole genome shotgun (WGS) entry which is preliminary data.</text>
</comment>
<name>A0A3N9U6U8_9BACI</name>
<evidence type="ECO:0000256" key="1">
    <source>
        <dbReference type="SAM" id="MobiDB-lite"/>
    </source>
</evidence>
<gene>
    <name evidence="2" type="ORF">EBB45_18365</name>
</gene>